<evidence type="ECO:0000313" key="4">
    <source>
        <dbReference type="EMBL" id="KAG8429712.1"/>
    </source>
</evidence>
<dbReference type="GO" id="GO:0007166">
    <property type="term" value="P:cell surface receptor signaling pathway"/>
    <property type="evidence" value="ECO:0007669"/>
    <property type="project" value="TreeGrafter"/>
</dbReference>
<dbReference type="PANTHER" id="PTHR23268:SF124">
    <property type="entry name" value="IG-LIKE DOMAIN-CONTAINING PROTEIN"/>
    <property type="match status" value="1"/>
</dbReference>
<reference evidence="4" key="1">
    <citation type="thesis" date="2020" institute="ProQuest LLC" country="789 East Eisenhower Parkway, Ann Arbor, MI, USA">
        <title>Comparative Genomics and Chromosome Evolution.</title>
        <authorList>
            <person name="Mudd A.B."/>
        </authorList>
    </citation>
    <scope>NUCLEOTIDE SEQUENCE</scope>
    <source>
        <strain evidence="4">Female2</strain>
        <tissue evidence="4">Blood</tissue>
    </source>
</reference>
<dbReference type="InterPro" id="IPR013783">
    <property type="entry name" value="Ig-like_fold"/>
</dbReference>
<dbReference type="AlphaFoldDB" id="A0A8T2ICL9"/>
<dbReference type="PANTHER" id="PTHR23268">
    <property type="entry name" value="T-CELL RECEPTOR BETA CHAIN"/>
    <property type="match status" value="1"/>
</dbReference>
<dbReference type="InterPro" id="IPR036179">
    <property type="entry name" value="Ig-like_dom_sf"/>
</dbReference>
<evidence type="ECO:0000256" key="1">
    <source>
        <dbReference type="ARBA" id="ARBA00022729"/>
    </source>
</evidence>
<dbReference type="SMART" id="SM00406">
    <property type="entry name" value="IGv"/>
    <property type="match status" value="1"/>
</dbReference>
<keyword evidence="5" id="KW-1185">Reference proteome</keyword>
<dbReference type="Proteomes" id="UP000812440">
    <property type="component" value="Unassembled WGS sequence"/>
</dbReference>
<accession>A0A8T2ICL9</accession>
<keyword evidence="2" id="KW-0391">Immunity</keyword>
<dbReference type="PROSITE" id="PS50835">
    <property type="entry name" value="IG_LIKE"/>
    <property type="match status" value="1"/>
</dbReference>
<protein>
    <recommendedName>
        <fullName evidence="3">Ig-like domain-containing protein</fullName>
    </recommendedName>
</protein>
<dbReference type="OrthoDB" id="9631130at2759"/>
<evidence type="ECO:0000259" key="3">
    <source>
        <dbReference type="PROSITE" id="PS50835"/>
    </source>
</evidence>
<gene>
    <name evidence="4" type="ORF">GDO86_019411</name>
</gene>
<evidence type="ECO:0000256" key="2">
    <source>
        <dbReference type="ARBA" id="ARBA00022859"/>
    </source>
</evidence>
<dbReference type="SUPFAM" id="SSF48726">
    <property type="entry name" value="Immunoglobulin"/>
    <property type="match status" value="1"/>
</dbReference>
<name>A0A8T2ICL9_9PIPI</name>
<comment type="caution">
    <text evidence="4">The sequence shown here is derived from an EMBL/GenBank/DDBJ whole genome shotgun (WGS) entry which is preliminary data.</text>
</comment>
<dbReference type="InterPro" id="IPR013106">
    <property type="entry name" value="Ig_V-set"/>
</dbReference>
<dbReference type="InterPro" id="IPR007110">
    <property type="entry name" value="Ig-like_dom"/>
</dbReference>
<dbReference type="GO" id="GO:0005886">
    <property type="term" value="C:plasma membrane"/>
    <property type="evidence" value="ECO:0007669"/>
    <property type="project" value="TreeGrafter"/>
</dbReference>
<evidence type="ECO:0000313" key="5">
    <source>
        <dbReference type="Proteomes" id="UP000812440"/>
    </source>
</evidence>
<dbReference type="InterPro" id="IPR050413">
    <property type="entry name" value="TCR_beta_variable"/>
</dbReference>
<sequence length="124" mass="14142">EVSRVPSISLPEGRIQALKVTQQPKFKPIKLGESIDLSCHHDDPLYDYMYWYRQTPGQAFNLMVFSLAANSIDVEDDYKSNWVVERTEVLRSKLTLKVGRLEDSATYFCAVSIHSHTGQGHTCH</sequence>
<feature type="non-terminal residue" evidence="4">
    <location>
        <position position="1"/>
    </location>
</feature>
<feature type="domain" description="Ig-like" evidence="3">
    <location>
        <begin position="6"/>
        <end position="112"/>
    </location>
</feature>
<organism evidence="4 5">
    <name type="scientific">Hymenochirus boettgeri</name>
    <name type="common">Congo dwarf clawed frog</name>
    <dbReference type="NCBI Taxonomy" id="247094"/>
    <lineage>
        <taxon>Eukaryota</taxon>
        <taxon>Metazoa</taxon>
        <taxon>Chordata</taxon>
        <taxon>Craniata</taxon>
        <taxon>Vertebrata</taxon>
        <taxon>Euteleostomi</taxon>
        <taxon>Amphibia</taxon>
        <taxon>Batrachia</taxon>
        <taxon>Anura</taxon>
        <taxon>Pipoidea</taxon>
        <taxon>Pipidae</taxon>
        <taxon>Pipinae</taxon>
        <taxon>Hymenochirus</taxon>
    </lineage>
</organism>
<proteinExistence type="predicted"/>
<dbReference type="EMBL" id="JAACNH010003564">
    <property type="protein sequence ID" value="KAG8429712.1"/>
    <property type="molecule type" value="Genomic_DNA"/>
</dbReference>
<keyword evidence="1" id="KW-0732">Signal</keyword>
<dbReference type="GO" id="GO:0002376">
    <property type="term" value="P:immune system process"/>
    <property type="evidence" value="ECO:0007669"/>
    <property type="project" value="UniProtKB-KW"/>
</dbReference>
<dbReference type="Gene3D" id="2.60.40.10">
    <property type="entry name" value="Immunoglobulins"/>
    <property type="match status" value="1"/>
</dbReference>
<dbReference type="Pfam" id="PF07686">
    <property type="entry name" value="V-set"/>
    <property type="match status" value="1"/>
</dbReference>